<evidence type="ECO:0008006" key="5">
    <source>
        <dbReference type="Google" id="ProtNLM"/>
    </source>
</evidence>
<evidence type="ECO:0000256" key="1">
    <source>
        <dbReference type="SAM" id="MobiDB-lite"/>
    </source>
</evidence>
<feature type="region of interest" description="Disordered" evidence="1">
    <location>
        <begin position="1"/>
        <end position="83"/>
    </location>
</feature>
<dbReference type="EMBL" id="JACHIU010000001">
    <property type="protein sequence ID" value="MBB6476693.1"/>
    <property type="molecule type" value="Genomic_DNA"/>
</dbReference>
<evidence type="ECO:0000313" key="4">
    <source>
        <dbReference type="Proteomes" id="UP000555564"/>
    </source>
</evidence>
<evidence type="ECO:0000256" key="2">
    <source>
        <dbReference type="SAM" id="Phobius"/>
    </source>
</evidence>
<dbReference type="Proteomes" id="UP000555564">
    <property type="component" value="Unassembled WGS sequence"/>
</dbReference>
<protein>
    <recommendedName>
        <fullName evidence="5">DUF4190 domain-containing protein</fullName>
    </recommendedName>
</protein>
<comment type="caution">
    <text evidence="3">The sequence shown here is derived from an EMBL/GenBank/DDBJ whole genome shotgun (WGS) entry which is preliminary data.</text>
</comment>
<gene>
    <name evidence="3" type="ORF">BJ992_006124</name>
</gene>
<feature type="compositionally biased region" description="Low complexity" evidence="1">
    <location>
        <begin position="26"/>
        <end position="36"/>
    </location>
</feature>
<sequence>MFIAARDRPEGLDHVTTPGDPHDPQSRPGGSPSSGETPGGYGQQQPPQYGGPYGETPSSPYGEQPPYYGGPPPYGQYPPPGGQSGGGLGTASLVLGILSIVLLLVCGIGLLTAIAGLIVGFIALARRSNKGRATVGLILSGLTLLLGVIAFIWFVNTFQECLNAPTQAEAQSCVERKLGVQQPVGP</sequence>
<feature type="transmembrane region" description="Helical" evidence="2">
    <location>
        <begin position="135"/>
        <end position="155"/>
    </location>
</feature>
<accession>A0A7X0IKM5</accession>
<evidence type="ECO:0000313" key="3">
    <source>
        <dbReference type="EMBL" id="MBB6476693.1"/>
    </source>
</evidence>
<proteinExistence type="predicted"/>
<feature type="transmembrane region" description="Helical" evidence="2">
    <location>
        <begin position="93"/>
        <end position="123"/>
    </location>
</feature>
<feature type="compositionally biased region" description="Low complexity" evidence="1">
    <location>
        <begin position="57"/>
        <end position="67"/>
    </location>
</feature>
<dbReference type="AlphaFoldDB" id="A0A7X0IKM5"/>
<dbReference type="RefSeq" id="WP_184986892.1">
    <property type="nucleotide sequence ID" value="NZ_BAAALO010000051.1"/>
</dbReference>
<feature type="compositionally biased region" description="Basic and acidic residues" evidence="1">
    <location>
        <begin position="1"/>
        <end position="13"/>
    </location>
</feature>
<reference evidence="3 4" key="1">
    <citation type="submission" date="2020-08" db="EMBL/GenBank/DDBJ databases">
        <title>Sequencing the genomes of 1000 actinobacteria strains.</title>
        <authorList>
            <person name="Klenk H.-P."/>
        </authorList>
    </citation>
    <scope>NUCLEOTIDE SEQUENCE [LARGE SCALE GENOMIC DNA]</scope>
    <source>
        <strain evidence="3 4">DSM 44936</strain>
    </source>
</reference>
<keyword evidence="2" id="KW-0812">Transmembrane</keyword>
<keyword evidence="2" id="KW-1133">Transmembrane helix</keyword>
<keyword evidence="2" id="KW-0472">Membrane</keyword>
<name>A0A7X0IKM5_9ACTN</name>
<keyword evidence="4" id="KW-1185">Reference proteome</keyword>
<organism evidence="3 4">
    <name type="scientific">Sphaerisporangium rubeum</name>
    <dbReference type="NCBI Taxonomy" id="321317"/>
    <lineage>
        <taxon>Bacteria</taxon>
        <taxon>Bacillati</taxon>
        <taxon>Actinomycetota</taxon>
        <taxon>Actinomycetes</taxon>
        <taxon>Streptosporangiales</taxon>
        <taxon>Streptosporangiaceae</taxon>
        <taxon>Sphaerisporangium</taxon>
    </lineage>
</organism>
<feature type="compositionally biased region" description="Pro residues" evidence="1">
    <location>
        <begin position="68"/>
        <end position="81"/>
    </location>
</feature>